<feature type="region of interest" description="Disordered" evidence="1">
    <location>
        <begin position="1"/>
        <end position="87"/>
    </location>
</feature>
<evidence type="ECO:0000256" key="1">
    <source>
        <dbReference type="SAM" id="MobiDB-lite"/>
    </source>
</evidence>
<dbReference type="OrthoDB" id="3070904at2759"/>
<dbReference type="EMBL" id="KN818440">
    <property type="protein sequence ID" value="KIL56184.1"/>
    <property type="molecule type" value="Genomic_DNA"/>
</dbReference>
<gene>
    <name evidence="2" type="ORF">M378DRAFT_1038884</name>
</gene>
<name>A0A0C2SQ80_AMAMK</name>
<dbReference type="InParanoid" id="A0A0C2SQ80"/>
<feature type="compositionally biased region" description="Basic and acidic residues" evidence="1">
    <location>
        <begin position="48"/>
        <end position="58"/>
    </location>
</feature>
<dbReference type="HOGENOM" id="CLU_848748_0_0_1"/>
<feature type="compositionally biased region" description="Basic and acidic residues" evidence="1">
    <location>
        <begin position="294"/>
        <end position="303"/>
    </location>
</feature>
<feature type="compositionally biased region" description="Basic and acidic residues" evidence="1">
    <location>
        <begin position="68"/>
        <end position="86"/>
    </location>
</feature>
<proteinExistence type="predicted"/>
<accession>A0A0C2SQ80</accession>
<organism evidence="2 3">
    <name type="scientific">Amanita muscaria (strain Koide BX008)</name>
    <dbReference type="NCBI Taxonomy" id="946122"/>
    <lineage>
        <taxon>Eukaryota</taxon>
        <taxon>Fungi</taxon>
        <taxon>Dikarya</taxon>
        <taxon>Basidiomycota</taxon>
        <taxon>Agaricomycotina</taxon>
        <taxon>Agaricomycetes</taxon>
        <taxon>Agaricomycetidae</taxon>
        <taxon>Agaricales</taxon>
        <taxon>Pluteineae</taxon>
        <taxon>Amanitaceae</taxon>
        <taxon>Amanita</taxon>
    </lineage>
</organism>
<reference evidence="2 3" key="1">
    <citation type="submission" date="2014-04" db="EMBL/GenBank/DDBJ databases">
        <title>Evolutionary Origins and Diversification of the Mycorrhizal Mutualists.</title>
        <authorList>
            <consortium name="DOE Joint Genome Institute"/>
            <consortium name="Mycorrhizal Genomics Consortium"/>
            <person name="Kohler A."/>
            <person name="Kuo A."/>
            <person name="Nagy L.G."/>
            <person name="Floudas D."/>
            <person name="Copeland A."/>
            <person name="Barry K.W."/>
            <person name="Cichocki N."/>
            <person name="Veneault-Fourrey C."/>
            <person name="LaButti K."/>
            <person name="Lindquist E.A."/>
            <person name="Lipzen A."/>
            <person name="Lundell T."/>
            <person name="Morin E."/>
            <person name="Murat C."/>
            <person name="Riley R."/>
            <person name="Ohm R."/>
            <person name="Sun H."/>
            <person name="Tunlid A."/>
            <person name="Henrissat B."/>
            <person name="Grigoriev I.V."/>
            <person name="Hibbett D.S."/>
            <person name="Martin F."/>
        </authorList>
    </citation>
    <scope>NUCLEOTIDE SEQUENCE [LARGE SCALE GENOMIC DNA]</scope>
    <source>
        <strain evidence="2 3">Koide BX008</strain>
    </source>
</reference>
<sequence length="328" mass="35607">MKASEHLSYWTVTQQPLGHSESHEFQPPDSGEETGSDDVDQEESEKEDEVKKDDKVDIGETQDDNEKDGEKEDLGGYKGDNDKVDEGDIGDIGNTEGDVVMASPPAIPPLEGSSRVTGGFARGRAIGNVLNLSDAPFLLADKPAPAKGVVRLYPDLSHQPGVNKPMFIQTTVATPTLGPILQHLGRSFSPVEKDNPYVYTHEQYWSAKGRYKLAIEQDEEVTWVSENGKLVLPLCIEGRHPFTASAAGGGPTYVQSQSVQSQSVQSQSVQSQSVQSQSVQSQSVQSQSVPVDKPVAKDATKDEKKQELIALLNVPEHLTDFVKNAGLR</sequence>
<keyword evidence="3" id="KW-1185">Reference proteome</keyword>
<feature type="non-terminal residue" evidence="2">
    <location>
        <position position="328"/>
    </location>
</feature>
<dbReference type="Proteomes" id="UP000054549">
    <property type="component" value="Unassembled WGS sequence"/>
</dbReference>
<evidence type="ECO:0000313" key="2">
    <source>
        <dbReference type="EMBL" id="KIL56184.1"/>
    </source>
</evidence>
<dbReference type="AlphaFoldDB" id="A0A0C2SQ80"/>
<evidence type="ECO:0000313" key="3">
    <source>
        <dbReference type="Proteomes" id="UP000054549"/>
    </source>
</evidence>
<feature type="compositionally biased region" description="Low complexity" evidence="1">
    <location>
        <begin position="275"/>
        <end position="289"/>
    </location>
</feature>
<protein>
    <submittedName>
        <fullName evidence="2">Uncharacterized protein</fullName>
    </submittedName>
</protein>
<feature type="compositionally biased region" description="Acidic residues" evidence="1">
    <location>
        <begin position="30"/>
        <end position="47"/>
    </location>
</feature>
<feature type="region of interest" description="Disordered" evidence="1">
    <location>
        <begin position="275"/>
        <end position="303"/>
    </location>
</feature>